<protein>
    <recommendedName>
        <fullName evidence="15">Cytochrome P450</fullName>
    </recommendedName>
</protein>
<evidence type="ECO:0000256" key="5">
    <source>
        <dbReference type="ARBA" id="ARBA00022723"/>
    </source>
</evidence>
<dbReference type="GO" id="GO:0016705">
    <property type="term" value="F:oxidoreductase activity, acting on paired donors, with incorporation or reduction of molecular oxygen"/>
    <property type="evidence" value="ECO:0007669"/>
    <property type="project" value="InterPro"/>
</dbReference>
<dbReference type="GO" id="GO:0005506">
    <property type="term" value="F:iron ion binding"/>
    <property type="evidence" value="ECO:0007669"/>
    <property type="project" value="InterPro"/>
</dbReference>
<evidence type="ECO:0000256" key="7">
    <source>
        <dbReference type="ARBA" id="ARBA00023002"/>
    </source>
</evidence>
<dbReference type="SUPFAM" id="SSF48264">
    <property type="entry name" value="Cytochrome P450"/>
    <property type="match status" value="1"/>
</dbReference>
<dbReference type="PRINTS" id="PR00463">
    <property type="entry name" value="EP450I"/>
</dbReference>
<reference evidence="13" key="1">
    <citation type="submission" date="2022-06" db="EMBL/GenBank/DDBJ databases">
        <title>Uncovering the hologenomic basis of an extraordinary plant invasion.</title>
        <authorList>
            <person name="Bieker V.C."/>
            <person name="Martin M.D."/>
            <person name="Gilbert T."/>
            <person name="Hodgins K."/>
            <person name="Battlay P."/>
            <person name="Petersen B."/>
            <person name="Wilson J."/>
        </authorList>
    </citation>
    <scope>NUCLEOTIDE SEQUENCE</scope>
    <source>
        <strain evidence="13">AA19_3_7</strain>
        <tissue evidence="13">Leaf</tissue>
    </source>
</reference>
<dbReference type="PANTHER" id="PTHR24282">
    <property type="entry name" value="CYTOCHROME P450 FAMILY MEMBER"/>
    <property type="match status" value="1"/>
</dbReference>
<dbReference type="PANTHER" id="PTHR24282:SF266">
    <property type="entry name" value="CYTOCHROME P450-RELATED"/>
    <property type="match status" value="1"/>
</dbReference>
<comment type="cofactor">
    <cofactor evidence="11">
        <name>heme</name>
        <dbReference type="ChEBI" id="CHEBI:30413"/>
    </cofactor>
</comment>
<dbReference type="InterPro" id="IPR036396">
    <property type="entry name" value="Cyt_P450_sf"/>
</dbReference>
<dbReference type="InterPro" id="IPR017972">
    <property type="entry name" value="Cyt_P450_CS"/>
</dbReference>
<keyword evidence="8 11" id="KW-0408">Iron</keyword>
<evidence type="ECO:0000256" key="12">
    <source>
        <dbReference type="RuleBase" id="RU000461"/>
    </source>
</evidence>
<dbReference type="InterPro" id="IPR050665">
    <property type="entry name" value="Cytochrome_P450_Monooxygen"/>
</dbReference>
<dbReference type="Proteomes" id="UP001206925">
    <property type="component" value="Unassembled WGS sequence"/>
</dbReference>
<gene>
    <name evidence="13" type="ORF">M8C21_029686</name>
</gene>
<evidence type="ECO:0000256" key="3">
    <source>
        <dbReference type="ARBA" id="ARBA00022617"/>
    </source>
</evidence>
<keyword evidence="14" id="KW-1185">Reference proteome</keyword>
<dbReference type="InterPro" id="IPR002401">
    <property type="entry name" value="Cyt_P450_E_grp-I"/>
</dbReference>
<accession>A0AAD5G2J0</accession>
<dbReference type="Pfam" id="PF00067">
    <property type="entry name" value="p450"/>
    <property type="match status" value="1"/>
</dbReference>
<keyword evidence="3 11" id="KW-0349">Heme</keyword>
<evidence type="ECO:0000256" key="10">
    <source>
        <dbReference type="ARBA" id="ARBA00023136"/>
    </source>
</evidence>
<evidence type="ECO:0000256" key="1">
    <source>
        <dbReference type="ARBA" id="ARBA00004370"/>
    </source>
</evidence>
<proteinExistence type="inferred from homology"/>
<evidence type="ECO:0000313" key="14">
    <source>
        <dbReference type="Proteomes" id="UP001206925"/>
    </source>
</evidence>
<evidence type="ECO:0000256" key="4">
    <source>
        <dbReference type="ARBA" id="ARBA00022692"/>
    </source>
</evidence>
<dbReference type="PRINTS" id="PR00385">
    <property type="entry name" value="P450"/>
</dbReference>
<dbReference type="EMBL" id="JAMZMK010011975">
    <property type="protein sequence ID" value="KAI7725338.1"/>
    <property type="molecule type" value="Genomic_DNA"/>
</dbReference>
<keyword evidence="7 12" id="KW-0560">Oxidoreductase</keyword>
<evidence type="ECO:0008006" key="15">
    <source>
        <dbReference type="Google" id="ProtNLM"/>
    </source>
</evidence>
<evidence type="ECO:0000256" key="2">
    <source>
        <dbReference type="ARBA" id="ARBA00010617"/>
    </source>
</evidence>
<dbReference type="GO" id="GO:0020037">
    <property type="term" value="F:heme binding"/>
    <property type="evidence" value="ECO:0007669"/>
    <property type="project" value="InterPro"/>
</dbReference>
<comment type="subcellular location">
    <subcellularLocation>
        <location evidence="1">Membrane</location>
    </subcellularLocation>
</comment>
<evidence type="ECO:0000256" key="8">
    <source>
        <dbReference type="ARBA" id="ARBA00023004"/>
    </source>
</evidence>
<keyword evidence="6" id="KW-1133">Transmembrane helix</keyword>
<organism evidence="13 14">
    <name type="scientific">Ambrosia artemisiifolia</name>
    <name type="common">Common ragweed</name>
    <dbReference type="NCBI Taxonomy" id="4212"/>
    <lineage>
        <taxon>Eukaryota</taxon>
        <taxon>Viridiplantae</taxon>
        <taxon>Streptophyta</taxon>
        <taxon>Embryophyta</taxon>
        <taxon>Tracheophyta</taxon>
        <taxon>Spermatophyta</taxon>
        <taxon>Magnoliopsida</taxon>
        <taxon>eudicotyledons</taxon>
        <taxon>Gunneridae</taxon>
        <taxon>Pentapetalae</taxon>
        <taxon>asterids</taxon>
        <taxon>campanulids</taxon>
        <taxon>Asterales</taxon>
        <taxon>Asteraceae</taxon>
        <taxon>Asteroideae</taxon>
        <taxon>Heliantheae alliance</taxon>
        <taxon>Heliantheae</taxon>
        <taxon>Ambrosia</taxon>
    </lineage>
</organism>
<sequence>MVTFLGVLTSLLCSIVLLALFKFLYKFWWVPMHITRVMSSQGIRGPPYSFIYGNMKEISNMIEQSTSFPMDISHCIFPRVQPHFDSWLHIYGKNILYWQGPQPVLAVTEPELLKQLMSVREISTTGTQGVGPIFNKIFGGGLIFSQGEKWAKQRKLATHAFNGERLKNIVPTMVESVDMMLKRWKDAGTKEKDVHEEFRTMTSEAISKVVFGSNYEEGKQIFQKQGALIRLAAKQLSKIRLPGFGMIFKDKEDVETDKLLAGIQGIITKMIRNRENMIVSEDDNSTTDYLGILLNARHNVNDNYRLSTQDIIDECRTFYIAGHGTISLLLSWATFLLGMHTEWQEKAREEVQEVFGNQNPSSEGLARLKIMSMIINETLRLYPPAISIGRKVQKETHVGDLVLPPNLNLEIPLLPFHQDRTVWGEDAHLFKPERYSEGVANAVNSNPGAFLPFGYGPRICVGSNFGINEAKITLSMILQHYKFTLSPNYVHAPVQHLTLRPKSGVQIMFQAL</sequence>
<name>A0AAD5G2J0_AMBAR</name>
<evidence type="ECO:0000256" key="9">
    <source>
        <dbReference type="ARBA" id="ARBA00023033"/>
    </source>
</evidence>
<keyword evidence="4" id="KW-0812">Transmembrane</keyword>
<dbReference type="GO" id="GO:0004497">
    <property type="term" value="F:monooxygenase activity"/>
    <property type="evidence" value="ECO:0007669"/>
    <property type="project" value="UniProtKB-KW"/>
</dbReference>
<comment type="caution">
    <text evidence="13">The sequence shown here is derived from an EMBL/GenBank/DDBJ whole genome shotgun (WGS) entry which is preliminary data.</text>
</comment>
<evidence type="ECO:0000313" key="13">
    <source>
        <dbReference type="EMBL" id="KAI7725338.1"/>
    </source>
</evidence>
<dbReference type="AlphaFoldDB" id="A0AAD5G2J0"/>
<keyword evidence="9 12" id="KW-0503">Monooxygenase</keyword>
<feature type="binding site" description="axial binding residue" evidence="11">
    <location>
        <position position="460"/>
    </location>
    <ligand>
        <name>heme</name>
        <dbReference type="ChEBI" id="CHEBI:30413"/>
    </ligand>
    <ligandPart>
        <name>Fe</name>
        <dbReference type="ChEBI" id="CHEBI:18248"/>
    </ligandPart>
</feature>
<dbReference type="InterPro" id="IPR001128">
    <property type="entry name" value="Cyt_P450"/>
</dbReference>
<comment type="similarity">
    <text evidence="2 12">Belongs to the cytochrome P450 family.</text>
</comment>
<evidence type="ECO:0000256" key="11">
    <source>
        <dbReference type="PIRSR" id="PIRSR602401-1"/>
    </source>
</evidence>
<dbReference type="PROSITE" id="PS00086">
    <property type="entry name" value="CYTOCHROME_P450"/>
    <property type="match status" value="1"/>
</dbReference>
<keyword evidence="5 11" id="KW-0479">Metal-binding</keyword>
<evidence type="ECO:0000256" key="6">
    <source>
        <dbReference type="ARBA" id="ARBA00022989"/>
    </source>
</evidence>
<keyword evidence="10" id="KW-0472">Membrane</keyword>
<dbReference type="Gene3D" id="1.10.630.10">
    <property type="entry name" value="Cytochrome P450"/>
    <property type="match status" value="1"/>
</dbReference>
<dbReference type="GO" id="GO:0016020">
    <property type="term" value="C:membrane"/>
    <property type="evidence" value="ECO:0007669"/>
    <property type="project" value="UniProtKB-SubCell"/>
</dbReference>